<dbReference type="AlphaFoldDB" id="A0A1I5BC39"/>
<evidence type="ECO:0000313" key="2">
    <source>
        <dbReference type="EMBL" id="SFN72298.1"/>
    </source>
</evidence>
<dbReference type="EMBL" id="FOVN01000003">
    <property type="protein sequence ID" value="SFN72298.1"/>
    <property type="molecule type" value="Genomic_DNA"/>
</dbReference>
<protein>
    <submittedName>
        <fullName evidence="2">Glycosyltransferase involved in cell wall bisynthesis</fullName>
    </submittedName>
</protein>
<dbReference type="GO" id="GO:0016757">
    <property type="term" value="F:glycosyltransferase activity"/>
    <property type="evidence" value="ECO:0007669"/>
    <property type="project" value="InterPro"/>
</dbReference>
<sequence length="392" mass="45624">MTKVLHVLLVLGHPNQPYMTDLFEGLVKSNEDVHHLVLCNKNLTTDLSVHHLVLGDKNDLFKISTFIYLIKIMLTSAIELPLVRQGRFKSRLKFLLKWRYLIECDAHVIHIHHLHIVPLSILQLLKSKNKKIIVSLRGKDLVIDTLDLRRKEQFLEKLELCDKVHVNSDYFIQLATLKGVERTKLVRTYRGVKIDTYLKKDLNRLHFHKGKDTLKIIVVGRLEWEKGHVFILDSLNRLRKKNIRIQCDFYGEGSFREFLEFRIYQLGLEGIVSVKGHFSNERLRQEYKNYHIALQPSLYESLPNGLLEMCLYNLPCVVSNVGGMSEFILHGVNGICFDINEPISLDTAILDCAILNKKELMNYNQSLFDKFSFKEGIEDLNNIYLQIQNQEG</sequence>
<reference evidence="3" key="1">
    <citation type="submission" date="2016-10" db="EMBL/GenBank/DDBJ databases">
        <authorList>
            <person name="Varghese N."/>
            <person name="Submissions S."/>
        </authorList>
    </citation>
    <scope>NUCLEOTIDE SEQUENCE [LARGE SCALE GENOMIC DNA]</scope>
    <source>
        <strain evidence="3">DSM 23925</strain>
    </source>
</reference>
<evidence type="ECO:0000313" key="3">
    <source>
        <dbReference type="Proteomes" id="UP000198705"/>
    </source>
</evidence>
<evidence type="ECO:0000259" key="1">
    <source>
        <dbReference type="Pfam" id="PF00534"/>
    </source>
</evidence>
<keyword evidence="2" id="KW-0808">Transferase</keyword>
<name>A0A1I5BC39_9FLAO</name>
<dbReference type="Proteomes" id="UP000198705">
    <property type="component" value="Unassembled WGS sequence"/>
</dbReference>
<gene>
    <name evidence="2" type="ORF">SAMN04487989_10311</name>
</gene>
<dbReference type="RefSeq" id="WP_092207595.1">
    <property type="nucleotide sequence ID" value="NZ_FOVN01000003.1"/>
</dbReference>
<dbReference type="STRING" id="649333.SAMN04487989_10311"/>
<dbReference type="InterPro" id="IPR050194">
    <property type="entry name" value="Glycosyltransferase_grp1"/>
</dbReference>
<dbReference type="OrthoDB" id="832722at2"/>
<dbReference type="Gene3D" id="3.40.50.2000">
    <property type="entry name" value="Glycogen Phosphorylase B"/>
    <property type="match status" value="2"/>
</dbReference>
<dbReference type="PANTHER" id="PTHR45947:SF14">
    <property type="entry name" value="SLL1723 PROTEIN"/>
    <property type="match status" value="1"/>
</dbReference>
<dbReference type="InterPro" id="IPR001296">
    <property type="entry name" value="Glyco_trans_1"/>
</dbReference>
<keyword evidence="3" id="KW-1185">Reference proteome</keyword>
<feature type="domain" description="Glycosyl transferase family 1" evidence="1">
    <location>
        <begin position="209"/>
        <end position="351"/>
    </location>
</feature>
<dbReference type="SUPFAM" id="SSF53756">
    <property type="entry name" value="UDP-Glycosyltransferase/glycogen phosphorylase"/>
    <property type="match status" value="1"/>
</dbReference>
<organism evidence="2 3">
    <name type="scientific">Bizionia echini</name>
    <dbReference type="NCBI Taxonomy" id="649333"/>
    <lineage>
        <taxon>Bacteria</taxon>
        <taxon>Pseudomonadati</taxon>
        <taxon>Bacteroidota</taxon>
        <taxon>Flavobacteriia</taxon>
        <taxon>Flavobacteriales</taxon>
        <taxon>Flavobacteriaceae</taxon>
        <taxon>Bizionia</taxon>
    </lineage>
</organism>
<dbReference type="PANTHER" id="PTHR45947">
    <property type="entry name" value="SULFOQUINOVOSYL TRANSFERASE SQD2"/>
    <property type="match status" value="1"/>
</dbReference>
<dbReference type="CDD" id="cd03801">
    <property type="entry name" value="GT4_PimA-like"/>
    <property type="match status" value="1"/>
</dbReference>
<accession>A0A1I5BC39</accession>
<dbReference type="Pfam" id="PF00534">
    <property type="entry name" value="Glycos_transf_1"/>
    <property type="match status" value="1"/>
</dbReference>
<proteinExistence type="predicted"/>